<feature type="DNA-binding region" description="H-T-H motif" evidence="4">
    <location>
        <begin position="35"/>
        <end position="54"/>
    </location>
</feature>
<dbReference type="PANTHER" id="PTHR43479">
    <property type="entry name" value="ACREF/ENVCD OPERON REPRESSOR-RELATED"/>
    <property type="match status" value="1"/>
</dbReference>
<dbReference type="SUPFAM" id="SSF48498">
    <property type="entry name" value="Tetracyclin repressor-like, C-terminal domain"/>
    <property type="match status" value="1"/>
</dbReference>
<evidence type="ECO:0000256" key="3">
    <source>
        <dbReference type="ARBA" id="ARBA00023163"/>
    </source>
</evidence>
<dbReference type="InterPro" id="IPR036271">
    <property type="entry name" value="Tet_transcr_reg_TetR-rel_C_sf"/>
</dbReference>
<dbReference type="AlphaFoldDB" id="A0A1H7FHZ7"/>
<dbReference type="InterPro" id="IPR009057">
    <property type="entry name" value="Homeodomain-like_sf"/>
</dbReference>
<dbReference type="PRINTS" id="PR00455">
    <property type="entry name" value="HTHTETR"/>
</dbReference>
<dbReference type="SUPFAM" id="SSF46689">
    <property type="entry name" value="Homeodomain-like"/>
    <property type="match status" value="1"/>
</dbReference>
<evidence type="ECO:0000256" key="4">
    <source>
        <dbReference type="PROSITE-ProRule" id="PRU00335"/>
    </source>
</evidence>
<dbReference type="Gene3D" id="1.10.357.10">
    <property type="entry name" value="Tetracycline Repressor, domain 2"/>
    <property type="match status" value="1"/>
</dbReference>
<organism evidence="6 7">
    <name type="scientific">Parapedobacter koreensis</name>
    <dbReference type="NCBI Taxonomy" id="332977"/>
    <lineage>
        <taxon>Bacteria</taxon>
        <taxon>Pseudomonadati</taxon>
        <taxon>Bacteroidota</taxon>
        <taxon>Sphingobacteriia</taxon>
        <taxon>Sphingobacteriales</taxon>
        <taxon>Sphingobacteriaceae</taxon>
        <taxon>Parapedobacter</taxon>
    </lineage>
</organism>
<dbReference type="STRING" id="332977.SAMN05421740_101281"/>
<dbReference type="PROSITE" id="PS50977">
    <property type="entry name" value="HTH_TETR_2"/>
    <property type="match status" value="1"/>
</dbReference>
<keyword evidence="2 4" id="KW-0238">DNA-binding</keyword>
<keyword evidence="1" id="KW-0805">Transcription regulation</keyword>
<evidence type="ECO:0000256" key="2">
    <source>
        <dbReference type="ARBA" id="ARBA00023125"/>
    </source>
</evidence>
<keyword evidence="3" id="KW-0804">Transcription</keyword>
<dbReference type="Pfam" id="PF00440">
    <property type="entry name" value="TetR_N"/>
    <property type="match status" value="1"/>
</dbReference>
<dbReference type="OrthoDB" id="594604at2"/>
<evidence type="ECO:0000256" key="1">
    <source>
        <dbReference type="ARBA" id="ARBA00023015"/>
    </source>
</evidence>
<dbReference type="InterPro" id="IPR001647">
    <property type="entry name" value="HTH_TetR"/>
</dbReference>
<dbReference type="Proteomes" id="UP000198916">
    <property type="component" value="Unassembled WGS sequence"/>
</dbReference>
<reference evidence="7" key="1">
    <citation type="submission" date="2016-10" db="EMBL/GenBank/DDBJ databases">
        <authorList>
            <person name="Varghese N."/>
            <person name="Submissions S."/>
        </authorList>
    </citation>
    <scope>NUCLEOTIDE SEQUENCE [LARGE SCALE GENOMIC DNA]</scope>
    <source>
        <strain evidence="7">Jip14</strain>
    </source>
</reference>
<dbReference type="EMBL" id="FNZR01000001">
    <property type="protein sequence ID" value="SEK22915.1"/>
    <property type="molecule type" value="Genomic_DNA"/>
</dbReference>
<evidence type="ECO:0000313" key="6">
    <source>
        <dbReference type="EMBL" id="SEK22915.1"/>
    </source>
</evidence>
<name>A0A1H7FHZ7_9SPHI</name>
<accession>A0A1H7FHZ7</accession>
<keyword evidence="7" id="KW-1185">Reference proteome</keyword>
<evidence type="ECO:0000313" key="7">
    <source>
        <dbReference type="Proteomes" id="UP000198916"/>
    </source>
</evidence>
<protein>
    <submittedName>
        <fullName evidence="6">Transcriptional regulator, TetR family</fullName>
    </submittedName>
</protein>
<sequence>MGSKERIQRLKDENRINILDAALQIVKEEGWQALSMRKIADIIEYTAPMIYEYFPSKEAILSELSAQGYRQLAKKMREAKMHQQQPEKQLEAMWLAYWDFAFEHKERYQLMFGVGMRACEVGANCECSKTHSELVNEVIYEIMKEKAPSTDVLCRKYYTFWSVIHGLISINLVNIGLEDEEEQQLLNQQILKDAIYGITRSLTD</sequence>
<dbReference type="InterPro" id="IPR050624">
    <property type="entry name" value="HTH-type_Tx_Regulator"/>
</dbReference>
<dbReference type="PANTHER" id="PTHR43479:SF20">
    <property type="entry name" value="HTH TETR-TYPE DOMAIN-CONTAINING PROTEIN"/>
    <property type="match status" value="1"/>
</dbReference>
<dbReference type="InterPro" id="IPR025996">
    <property type="entry name" value="MT1864/Rv1816-like_C"/>
</dbReference>
<gene>
    <name evidence="6" type="ORF">SAMN05421740_101281</name>
</gene>
<dbReference type="Pfam" id="PF13305">
    <property type="entry name" value="TetR_C_33"/>
    <property type="match status" value="1"/>
</dbReference>
<dbReference type="RefSeq" id="WP_090602185.1">
    <property type="nucleotide sequence ID" value="NZ_FNZR01000001.1"/>
</dbReference>
<evidence type="ECO:0000259" key="5">
    <source>
        <dbReference type="PROSITE" id="PS50977"/>
    </source>
</evidence>
<dbReference type="GO" id="GO:0003677">
    <property type="term" value="F:DNA binding"/>
    <property type="evidence" value="ECO:0007669"/>
    <property type="project" value="UniProtKB-UniRule"/>
</dbReference>
<proteinExistence type="predicted"/>
<feature type="domain" description="HTH tetR-type" evidence="5">
    <location>
        <begin position="12"/>
        <end position="72"/>
    </location>
</feature>